<keyword evidence="11" id="KW-1185">Reference proteome</keyword>
<dbReference type="Pfam" id="PF16317">
    <property type="entry name" value="Glyco_hydro_99"/>
    <property type="match status" value="1"/>
</dbReference>
<dbReference type="OrthoDB" id="406152at2759"/>
<dbReference type="PANTHER" id="PTHR13572:SF4">
    <property type="entry name" value="RE57134P"/>
    <property type="match status" value="1"/>
</dbReference>
<keyword evidence="7" id="KW-0333">Golgi apparatus</keyword>
<dbReference type="FunCoup" id="A0A7R8YS58">
    <property type="interactions" value="258"/>
</dbReference>
<evidence type="ECO:0000256" key="2">
    <source>
        <dbReference type="ARBA" id="ARBA00009559"/>
    </source>
</evidence>
<comment type="subcellular location">
    <subcellularLocation>
        <location evidence="1">Golgi apparatus membrane</location>
        <topology evidence="1">Single-pass type II membrane protein</topology>
    </subcellularLocation>
</comment>
<dbReference type="Proteomes" id="UP000594454">
    <property type="component" value="Chromosome 1"/>
</dbReference>
<keyword evidence="8 9" id="KW-0472">Membrane</keyword>
<dbReference type="EMBL" id="LR899009">
    <property type="protein sequence ID" value="CAD7080219.1"/>
    <property type="molecule type" value="Genomic_DNA"/>
</dbReference>
<evidence type="ECO:0000256" key="3">
    <source>
        <dbReference type="ARBA" id="ARBA00022692"/>
    </source>
</evidence>
<evidence type="ECO:0000256" key="5">
    <source>
        <dbReference type="ARBA" id="ARBA00022968"/>
    </source>
</evidence>
<dbReference type="GO" id="GO:0000139">
    <property type="term" value="C:Golgi membrane"/>
    <property type="evidence" value="ECO:0007669"/>
    <property type="project" value="UniProtKB-SubCell"/>
</dbReference>
<dbReference type="Gene3D" id="3.20.20.80">
    <property type="entry name" value="Glycosidases"/>
    <property type="match status" value="1"/>
</dbReference>
<gene>
    <name evidence="10" type="ORF">HERILL_LOCUS3385</name>
</gene>
<evidence type="ECO:0000256" key="1">
    <source>
        <dbReference type="ARBA" id="ARBA00004323"/>
    </source>
</evidence>
<organism evidence="10 11">
    <name type="scientific">Hermetia illucens</name>
    <name type="common">Black soldier fly</name>
    <dbReference type="NCBI Taxonomy" id="343691"/>
    <lineage>
        <taxon>Eukaryota</taxon>
        <taxon>Metazoa</taxon>
        <taxon>Ecdysozoa</taxon>
        <taxon>Arthropoda</taxon>
        <taxon>Hexapoda</taxon>
        <taxon>Insecta</taxon>
        <taxon>Pterygota</taxon>
        <taxon>Neoptera</taxon>
        <taxon>Endopterygota</taxon>
        <taxon>Diptera</taxon>
        <taxon>Brachycera</taxon>
        <taxon>Stratiomyomorpha</taxon>
        <taxon>Stratiomyidae</taxon>
        <taxon>Hermetiinae</taxon>
        <taxon>Hermetia</taxon>
    </lineage>
</organism>
<dbReference type="GO" id="GO:0004559">
    <property type="term" value="F:alpha-mannosidase activity"/>
    <property type="evidence" value="ECO:0007669"/>
    <property type="project" value="TreeGrafter"/>
</dbReference>
<keyword evidence="3 9" id="KW-0812">Transmembrane</keyword>
<accession>A0A7R8YS58</accession>
<dbReference type="InParanoid" id="A0A7R8YS58"/>
<evidence type="ECO:0000256" key="7">
    <source>
        <dbReference type="ARBA" id="ARBA00023034"/>
    </source>
</evidence>
<evidence type="ECO:0008006" key="12">
    <source>
        <dbReference type="Google" id="ProtNLM"/>
    </source>
</evidence>
<keyword evidence="5" id="KW-0735">Signal-anchor</keyword>
<proteinExistence type="inferred from homology"/>
<feature type="transmembrane region" description="Helical" evidence="9">
    <location>
        <begin position="12"/>
        <end position="32"/>
    </location>
</feature>
<keyword evidence="4" id="KW-0378">Hydrolase</keyword>
<protein>
    <recommendedName>
        <fullName evidence="12">Glycoprotein endo-alpha-1,2-mannosidase</fullName>
    </recommendedName>
</protein>
<comment type="similarity">
    <text evidence="2">Belongs to the glycosyl hydrolase 99 family.</text>
</comment>
<evidence type="ECO:0000313" key="11">
    <source>
        <dbReference type="Proteomes" id="UP000594454"/>
    </source>
</evidence>
<evidence type="ECO:0000256" key="9">
    <source>
        <dbReference type="SAM" id="Phobius"/>
    </source>
</evidence>
<dbReference type="InterPro" id="IPR026071">
    <property type="entry name" value="Glyco_Hydrolase_99"/>
</dbReference>
<dbReference type="PANTHER" id="PTHR13572">
    <property type="entry name" value="ENDO-ALPHA-1,2-MANNOSIDASE"/>
    <property type="match status" value="1"/>
</dbReference>
<keyword evidence="6 9" id="KW-1133">Transmembrane helix</keyword>
<evidence type="ECO:0000313" key="10">
    <source>
        <dbReference type="EMBL" id="CAD7080219.1"/>
    </source>
</evidence>
<evidence type="ECO:0000256" key="6">
    <source>
        <dbReference type="ARBA" id="ARBA00022989"/>
    </source>
</evidence>
<reference evidence="10 11" key="1">
    <citation type="submission" date="2020-11" db="EMBL/GenBank/DDBJ databases">
        <authorList>
            <person name="Wallbank WR R."/>
            <person name="Pardo Diaz C."/>
            <person name="Kozak K."/>
            <person name="Martin S."/>
            <person name="Jiggins C."/>
            <person name="Moest M."/>
            <person name="Warren A I."/>
            <person name="Generalovic N T."/>
            <person name="Byers J.R.P. K."/>
            <person name="Montejo-Kovacevich G."/>
            <person name="Yen C E."/>
        </authorList>
    </citation>
    <scope>NUCLEOTIDE SEQUENCE [LARGE SCALE GENOMIC DNA]</scope>
</reference>
<evidence type="ECO:0000256" key="4">
    <source>
        <dbReference type="ARBA" id="ARBA00022801"/>
    </source>
</evidence>
<evidence type="ECO:0000256" key="8">
    <source>
        <dbReference type="ARBA" id="ARBA00023136"/>
    </source>
</evidence>
<sequence>MSFKKYVKSRRKFKLFLLIVVVFLIFFTVLVLKTNNSNDFTAGPYFNIPQKVYDFEQRQIVPEKYNEGEVKARLIKDKIKLLTQNKNLGGGAGSEDEENQKPLTSITKHVHIFYNLPVVWYKRARPRISVRLDTNATEIIDSKRTPNIAFYPFLGLYEQTDDILRKHFQNIRNCGVGVLVLASGTKLTEKLFKRALDLVPEFNLTLTIELNAIQNKSSEHIREQLIWIRKYVHERGFFKTFSATKNTFLPLIYIRNAHKISADTGIFCNSEDGSLRNTAMDGIFVGHARLKEHTQLMRRLCFDGFYSRLPSNGATYTSTWKNWSYLKSFAQNYKMVFIPTVGPGYAEHNKLPRHGNIQRHRSNGRYYGVAWRTAIANHAGFISIASYNNWQDGTQIEEAISHAGFSDYSPGKPTKYISLTAHWVDNYLKKTSKESDVTSRQFSIVVILNKIIDLWVILSIVIPEKPMQIDGKFW</sequence>
<name>A0A7R8YS58_HERIL</name>
<dbReference type="AlphaFoldDB" id="A0A7R8YS58"/>